<gene>
    <name evidence="1" type="ORF">RSSM_04668</name>
</gene>
<sequence>MRRGRLPRFRGFKERSSRTFPHKDAIRSDRSFQRQWKAPLGTDV</sequence>
<reference evidence="1 2" key="1">
    <citation type="journal article" date="2013" name="Mar. Genomics">
        <title>Expression of sulfatases in Rhodopirellula baltica and the diversity of sulfatases in the genus Rhodopirellula.</title>
        <authorList>
            <person name="Wegner C.E."/>
            <person name="Richter-Heitmann T."/>
            <person name="Klindworth A."/>
            <person name="Klockow C."/>
            <person name="Richter M."/>
            <person name="Achstetter T."/>
            <person name="Glockner F.O."/>
            <person name="Harder J."/>
        </authorList>
    </citation>
    <scope>NUCLEOTIDE SEQUENCE [LARGE SCALE GENOMIC DNA]</scope>
    <source>
        <strain evidence="1 2">SM41</strain>
    </source>
</reference>
<proteinExistence type="predicted"/>
<name>M5U7S4_9BACT</name>
<protein>
    <submittedName>
        <fullName evidence="1">Uncharacterized protein</fullName>
    </submittedName>
</protein>
<keyword evidence="2" id="KW-1185">Reference proteome</keyword>
<evidence type="ECO:0000313" key="2">
    <source>
        <dbReference type="Proteomes" id="UP000011885"/>
    </source>
</evidence>
<dbReference type="EMBL" id="ANOH01000319">
    <property type="protein sequence ID" value="EMI53921.1"/>
    <property type="molecule type" value="Genomic_DNA"/>
</dbReference>
<comment type="caution">
    <text evidence="1">The sequence shown here is derived from an EMBL/GenBank/DDBJ whole genome shotgun (WGS) entry which is preliminary data.</text>
</comment>
<dbReference type="AlphaFoldDB" id="M5U7S4"/>
<evidence type="ECO:0000313" key="1">
    <source>
        <dbReference type="EMBL" id="EMI53921.1"/>
    </source>
</evidence>
<dbReference type="PATRIC" id="fig|1263870.3.peg.4934"/>
<organism evidence="1 2">
    <name type="scientific">Rhodopirellula sallentina SM41</name>
    <dbReference type="NCBI Taxonomy" id="1263870"/>
    <lineage>
        <taxon>Bacteria</taxon>
        <taxon>Pseudomonadati</taxon>
        <taxon>Planctomycetota</taxon>
        <taxon>Planctomycetia</taxon>
        <taxon>Pirellulales</taxon>
        <taxon>Pirellulaceae</taxon>
        <taxon>Rhodopirellula</taxon>
    </lineage>
</organism>
<accession>M5U7S4</accession>
<dbReference type="Proteomes" id="UP000011885">
    <property type="component" value="Unassembled WGS sequence"/>
</dbReference>